<dbReference type="STRING" id="30069.A0A182YFI9"/>
<evidence type="ECO:0000256" key="1">
    <source>
        <dbReference type="SAM" id="MobiDB-lite"/>
    </source>
</evidence>
<evidence type="ECO:0000313" key="3">
    <source>
        <dbReference type="Proteomes" id="UP000076408"/>
    </source>
</evidence>
<accession>A0A182YFI9</accession>
<proteinExistence type="predicted"/>
<dbReference type="AlphaFoldDB" id="A0A182YFI9"/>
<dbReference type="VEuPathDB" id="VectorBase:ASTE000774"/>
<dbReference type="Proteomes" id="UP000076408">
    <property type="component" value="Unassembled WGS sequence"/>
</dbReference>
<feature type="compositionally biased region" description="Basic and acidic residues" evidence="1">
    <location>
        <begin position="76"/>
        <end position="92"/>
    </location>
</feature>
<protein>
    <submittedName>
        <fullName evidence="2">Uncharacterized protein</fullName>
    </submittedName>
</protein>
<feature type="region of interest" description="Disordered" evidence="1">
    <location>
        <begin position="67"/>
        <end position="93"/>
    </location>
</feature>
<dbReference type="VEuPathDB" id="VectorBase:ASTEI07225"/>
<organism evidence="2 3">
    <name type="scientific">Anopheles stephensi</name>
    <name type="common">Indo-Pakistan malaria mosquito</name>
    <dbReference type="NCBI Taxonomy" id="30069"/>
    <lineage>
        <taxon>Eukaryota</taxon>
        <taxon>Metazoa</taxon>
        <taxon>Ecdysozoa</taxon>
        <taxon>Arthropoda</taxon>
        <taxon>Hexapoda</taxon>
        <taxon>Insecta</taxon>
        <taxon>Pterygota</taxon>
        <taxon>Neoptera</taxon>
        <taxon>Endopterygota</taxon>
        <taxon>Diptera</taxon>
        <taxon>Nematocera</taxon>
        <taxon>Culicoidea</taxon>
        <taxon>Culicidae</taxon>
        <taxon>Anophelinae</taxon>
        <taxon>Anopheles</taxon>
    </lineage>
</organism>
<keyword evidence="3" id="KW-1185">Reference proteome</keyword>
<reference evidence="3" key="1">
    <citation type="journal article" date="2014" name="Genome Biol.">
        <title>Genome analysis of a major urban malaria vector mosquito, Anopheles stephensi.</title>
        <authorList>
            <person name="Jiang X."/>
            <person name="Peery A."/>
            <person name="Hall A.B."/>
            <person name="Sharma A."/>
            <person name="Chen X.G."/>
            <person name="Waterhouse R.M."/>
            <person name="Komissarov A."/>
            <person name="Riehle M.M."/>
            <person name="Shouche Y."/>
            <person name="Sharakhova M.V."/>
            <person name="Lawson D."/>
            <person name="Pakpour N."/>
            <person name="Arensburger P."/>
            <person name="Davidson V.L."/>
            <person name="Eiglmeier K."/>
            <person name="Emrich S."/>
            <person name="George P."/>
            <person name="Kennedy R.C."/>
            <person name="Mane S.P."/>
            <person name="Maslen G."/>
            <person name="Oringanje C."/>
            <person name="Qi Y."/>
            <person name="Settlage R."/>
            <person name="Tojo M."/>
            <person name="Tubio J.M."/>
            <person name="Unger M.F."/>
            <person name="Wang B."/>
            <person name="Vernick K.D."/>
            <person name="Ribeiro J.M."/>
            <person name="James A.A."/>
            <person name="Michel K."/>
            <person name="Riehle M.A."/>
            <person name="Luckhart S."/>
            <person name="Sharakhov I.V."/>
            <person name="Tu Z."/>
        </authorList>
    </citation>
    <scope>NUCLEOTIDE SEQUENCE [LARGE SCALE GENOMIC DNA]</scope>
    <source>
        <strain evidence="3">Indian</strain>
    </source>
</reference>
<evidence type="ECO:0000313" key="2">
    <source>
        <dbReference type="EnsemblMetazoa" id="ASTEI07225-PA"/>
    </source>
</evidence>
<name>A0A182YFI9_ANOST</name>
<dbReference type="EnsemblMetazoa" id="ASTEI07225-RA">
    <property type="protein sequence ID" value="ASTEI07225-PA"/>
    <property type="gene ID" value="ASTEI07225"/>
</dbReference>
<sequence>MAGTPSFEGFTDLHVHFSMHFSHASLQKFHTPKKKEVIIVCFIERTALYDGDAFRYDDTALVTKRGDRTAGPGPYSDDHHQQQQQQRQDRGGKMYATVRSRLLKGNAKHWMCCALYVACLQELPAVGHPDHFIQGNGVNITNLLSQCNIKYDHRYNLLKCEPLSH</sequence>
<reference evidence="2" key="2">
    <citation type="submission" date="2020-05" db="UniProtKB">
        <authorList>
            <consortium name="EnsemblMetazoa"/>
        </authorList>
    </citation>
    <scope>IDENTIFICATION</scope>
    <source>
        <strain evidence="2">Indian</strain>
    </source>
</reference>
<dbReference type="VEuPathDB" id="VectorBase:ASTEI20_035976"/>